<accession>A0A4Q0VGM2</accession>
<dbReference type="Proteomes" id="UP000290602">
    <property type="component" value="Unassembled WGS sequence"/>
</dbReference>
<gene>
    <name evidence="1" type="ORF">DXH47_09140</name>
</gene>
<name>A0A4Q0VGM2_9LACO</name>
<protein>
    <submittedName>
        <fullName evidence="1">Uncharacterized protein</fullName>
    </submittedName>
</protein>
<reference evidence="1 2" key="1">
    <citation type="submission" date="2018-08" db="EMBL/GenBank/DDBJ databases">
        <title>Lactobacillus suantsai sp. nov., isolated from traditional fermented suan-tsai in Taiwan.</title>
        <authorList>
            <person name="Huang C.-H."/>
        </authorList>
    </citation>
    <scope>NUCLEOTIDE SEQUENCE [LARGE SCALE GENOMIC DNA]</scope>
    <source>
        <strain evidence="1 2">BCRC 12945</strain>
    </source>
</reference>
<evidence type="ECO:0000313" key="1">
    <source>
        <dbReference type="EMBL" id="RXI77352.1"/>
    </source>
</evidence>
<dbReference type="EMBL" id="QXIL01000021">
    <property type="protein sequence ID" value="RXI77352.1"/>
    <property type="molecule type" value="Genomic_DNA"/>
</dbReference>
<proteinExistence type="predicted"/>
<evidence type="ECO:0000313" key="2">
    <source>
        <dbReference type="Proteomes" id="UP000290602"/>
    </source>
</evidence>
<sequence length="67" mass="7877">MKNAISYALDKYDLYVLQRGIRFPEEAEDFEELAQGNVESDLCQDIWDAIYEKLEDKLSELDEEEQA</sequence>
<dbReference type="AlphaFoldDB" id="A0A4Q0VGM2"/>
<keyword evidence="2" id="KW-1185">Reference proteome</keyword>
<dbReference type="RefSeq" id="WP_129033025.1">
    <property type="nucleotide sequence ID" value="NZ_CP059603.1"/>
</dbReference>
<comment type="caution">
    <text evidence="1">The sequence shown here is derived from an EMBL/GenBank/DDBJ whole genome shotgun (WGS) entry which is preliminary data.</text>
</comment>
<organism evidence="1 2">
    <name type="scientific">Levilactobacillus suantsaii</name>
    <dbReference type="NCBI Taxonomy" id="2292255"/>
    <lineage>
        <taxon>Bacteria</taxon>
        <taxon>Bacillati</taxon>
        <taxon>Bacillota</taxon>
        <taxon>Bacilli</taxon>
        <taxon>Lactobacillales</taxon>
        <taxon>Lactobacillaceae</taxon>
        <taxon>Levilactobacillus</taxon>
    </lineage>
</organism>